<dbReference type="PIR" id="I60588">
    <property type="entry name" value="I60588"/>
</dbReference>
<accession>Q7M4C0</accession>
<evidence type="ECO:0000313" key="1">
    <source>
        <dbReference type="PIR" id="I60588"/>
    </source>
</evidence>
<organism evidence="1">
    <name type="scientific">Heterocentrotus mammillatus</name>
    <name type="common">Slate-pencil urchin</name>
    <dbReference type="NCBI Taxonomy" id="31180"/>
    <lineage>
        <taxon>Eukaryota</taxon>
        <taxon>Metazoa</taxon>
        <taxon>Echinodermata</taxon>
        <taxon>Eleutherozoa</taxon>
        <taxon>Echinozoa</taxon>
        <taxon>Echinoidea</taxon>
        <taxon>Euechinoidea</taxon>
        <taxon>Echinacea</taxon>
        <taxon>Camarodonta</taxon>
        <taxon>Echinidea</taxon>
        <taxon>Echinometridae</taxon>
        <taxon>Heterocentrotus</taxon>
    </lineage>
</organism>
<reference evidence="1" key="1">
    <citation type="journal article" date="1989" name="Comp. Biochem. Physiol.">
        <title>A halogenated amino acid-containing sperm activating peptide and its related peptides isolated from the egg jelly of sea urchins, Tripneustes gratilla, Pseudoboletia maculata, Strongylocentrotus nudus, Echinometra mathaei and Heterocentrotus mammillatus.</title>
        <authorList>
            <person name="Yoshino K.I."/>
            <person name="Kajiura H."/>
            <person name="Nomura K."/>
            <person name="Takao T."/>
            <person name="Shimonishi Y."/>
            <person name="Kurita M."/>
            <person name="Yamaguchi M."/>
            <person name="Suzuki N."/>
        </authorList>
    </citation>
    <scope>PROTEIN SEQUENCE</scope>
</reference>
<dbReference type="InterPro" id="IPR013254">
    <property type="entry name" value="Sperm_act_pept"/>
</dbReference>
<sequence length="10" mass="911">GFEMGGTGVG</sequence>
<name>Q7M4C0_HETMA</name>
<keyword id="KW-0903">Direct protein sequencing</keyword>
<dbReference type="Pfam" id="PF08250">
    <property type="entry name" value="Sperm_act_pep"/>
    <property type="match status" value="1"/>
</dbReference>
<protein>
    <submittedName>
        <fullName evidence="1">Sperm-activating peptide (Glu-3,Met-4, Gly-5, Thr-7 SAP-I)</fullName>
    </submittedName>
</protein>
<proteinExistence type="evidence at protein level"/>